<comment type="subunit">
    <text evidence="8">Homodimer.</text>
</comment>
<feature type="binding site" evidence="8">
    <location>
        <position position="103"/>
    </location>
    <ligand>
        <name>shikimate</name>
        <dbReference type="ChEBI" id="CHEBI:36208"/>
    </ligand>
</feature>
<dbReference type="NCBIfam" id="TIGR00507">
    <property type="entry name" value="aroE"/>
    <property type="match status" value="1"/>
</dbReference>
<dbReference type="SUPFAM" id="SSF53223">
    <property type="entry name" value="Aminoacid dehydrogenase-like, N-terminal domain"/>
    <property type="match status" value="1"/>
</dbReference>
<dbReference type="GO" id="GO:0009073">
    <property type="term" value="P:aromatic amino acid family biosynthetic process"/>
    <property type="evidence" value="ECO:0007669"/>
    <property type="project" value="UniProtKB-KW"/>
</dbReference>
<keyword evidence="4 8" id="KW-0521">NADP</keyword>
<proteinExistence type="inferred from homology"/>
<dbReference type="OrthoDB" id="9776868at2"/>
<dbReference type="SUPFAM" id="SSF51735">
    <property type="entry name" value="NAD(P)-binding Rossmann-fold domains"/>
    <property type="match status" value="1"/>
</dbReference>
<evidence type="ECO:0000256" key="2">
    <source>
        <dbReference type="ARBA" id="ARBA00012962"/>
    </source>
</evidence>
<keyword evidence="6 8" id="KW-0057">Aromatic amino acid biosynthesis</keyword>
<feature type="binding site" evidence="8">
    <location>
        <begin position="128"/>
        <end position="132"/>
    </location>
    <ligand>
        <name>NADP(+)</name>
        <dbReference type="ChEBI" id="CHEBI:58349"/>
    </ligand>
</feature>
<comment type="pathway">
    <text evidence="1 8">Metabolic intermediate biosynthesis; chorismate biosynthesis; chorismate from D-erythrose 4-phosphate and phosphoenolpyruvate: step 4/7.</text>
</comment>
<comment type="caution">
    <text evidence="8">Lacks conserved residue(s) required for the propagation of feature annotation.</text>
</comment>
<feature type="binding site" evidence="8">
    <location>
        <position position="248"/>
    </location>
    <ligand>
        <name>shikimate</name>
        <dbReference type="ChEBI" id="CHEBI:36208"/>
    </ligand>
</feature>
<dbReference type="RefSeq" id="WP_091643340.1">
    <property type="nucleotide sequence ID" value="NZ_FOEG01000004.1"/>
</dbReference>
<dbReference type="GO" id="GO:0009423">
    <property type="term" value="P:chorismate biosynthetic process"/>
    <property type="evidence" value="ECO:0007669"/>
    <property type="project" value="UniProtKB-UniRule"/>
</dbReference>
<dbReference type="FunFam" id="3.40.50.10860:FF:000006">
    <property type="entry name" value="Shikimate dehydrogenase (NADP(+))"/>
    <property type="match status" value="1"/>
</dbReference>
<dbReference type="Pfam" id="PF08501">
    <property type="entry name" value="Shikimate_dh_N"/>
    <property type="match status" value="1"/>
</dbReference>
<organism evidence="12 13">
    <name type="scientific">Aquisalimonas asiatica</name>
    <dbReference type="NCBI Taxonomy" id="406100"/>
    <lineage>
        <taxon>Bacteria</taxon>
        <taxon>Pseudomonadati</taxon>
        <taxon>Pseudomonadota</taxon>
        <taxon>Gammaproteobacteria</taxon>
        <taxon>Chromatiales</taxon>
        <taxon>Ectothiorhodospiraceae</taxon>
        <taxon>Aquisalimonas</taxon>
    </lineage>
</organism>
<dbReference type="Pfam" id="PF01488">
    <property type="entry name" value="Shikimate_DH"/>
    <property type="match status" value="1"/>
</dbReference>
<sequence>MTDRYAVFGNPIAHSRSPWIHTRFAEQTGEDIEYSRQEVPTDGFAEAVELFQDKGGHGLNITVPFKEEAWSVADSRSPRAEACGAVNTLLFRADGGRHGDNTDGEGLVRDLRDNHRITLQNRRILVLGAGGAVRGVLELLAAEHPALLLIANRTVSRAEGLVPLCREAADADACGFDTLHDQPPFDLIINGTSTGLSGGMPDLPEGIVGARTSAYDMVYGPEPTPFMRWAAEHGAARTLDGLGMLVEQAAESFRLWRGVSPDTAPIIRDLRRAITEPDQS</sequence>
<dbReference type="Gene3D" id="3.40.50.720">
    <property type="entry name" value="NAD(P)-binding Rossmann-like Domain"/>
    <property type="match status" value="1"/>
</dbReference>
<feature type="domain" description="Shikimate dehydrogenase substrate binding N-terminal" evidence="10">
    <location>
        <begin position="7"/>
        <end position="89"/>
    </location>
</feature>
<evidence type="ECO:0000259" key="11">
    <source>
        <dbReference type="Pfam" id="PF18317"/>
    </source>
</evidence>
<dbReference type="GO" id="GO:0008652">
    <property type="term" value="P:amino acid biosynthetic process"/>
    <property type="evidence" value="ECO:0007669"/>
    <property type="project" value="UniProtKB-KW"/>
</dbReference>
<dbReference type="InterPro" id="IPR046346">
    <property type="entry name" value="Aminoacid_DH-like_N_sf"/>
</dbReference>
<feature type="domain" description="SDH C-terminal" evidence="11">
    <location>
        <begin position="241"/>
        <end position="268"/>
    </location>
</feature>
<dbReference type="EC" id="1.1.1.25" evidence="2 8"/>
<evidence type="ECO:0000256" key="4">
    <source>
        <dbReference type="ARBA" id="ARBA00022857"/>
    </source>
</evidence>
<evidence type="ECO:0000256" key="1">
    <source>
        <dbReference type="ARBA" id="ARBA00004871"/>
    </source>
</evidence>
<dbReference type="HAMAP" id="MF_00222">
    <property type="entry name" value="Shikimate_DH_AroE"/>
    <property type="match status" value="1"/>
</dbReference>
<feature type="binding site" evidence="8">
    <location>
        <position position="62"/>
    </location>
    <ligand>
        <name>shikimate</name>
        <dbReference type="ChEBI" id="CHEBI:36208"/>
    </ligand>
</feature>
<dbReference type="PANTHER" id="PTHR21089">
    <property type="entry name" value="SHIKIMATE DEHYDROGENASE"/>
    <property type="match status" value="1"/>
</dbReference>
<protein>
    <recommendedName>
        <fullName evidence="2 8">Shikimate dehydrogenase (NADP(+))</fullName>
        <shortName evidence="8">SDH</shortName>
        <ecNumber evidence="2 8">1.1.1.25</ecNumber>
    </recommendedName>
</protein>
<feature type="binding site" evidence="8">
    <location>
        <position position="241"/>
    </location>
    <ligand>
        <name>NADP(+)</name>
        <dbReference type="ChEBI" id="CHEBI:58349"/>
    </ligand>
</feature>
<evidence type="ECO:0000256" key="3">
    <source>
        <dbReference type="ARBA" id="ARBA00022605"/>
    </source>
</evidence>
<feature type="binding site" evidence="8">
    <location>
        <position position="219"/>
    </location>
    <ligand>
        <name>shikimate</name>
        <dbReference type="ChEBI" id="CHEBI:36208"/>
    </ligand>
</feature>
<dbReference type="CDD" id="cd01065">
    <property type="entry name" value="NAD_bind_Shikimate_DH"/>
    <property type="match status" value="1"/>
</dbReference>
<dbReference type="Proteomes" id="UP000199657">
    <property type="component" value="Unassembled WGS sequence"/>
</dbReference>
<feature type="binding site" evidence="8">
    <location>
        <position position="217"/>
    </location>
    <ligand>
        <name>NADP(+)</name>
        <dbReference type="ChEBI" id="CHEBI:58349"/>
    </ligand>
</feature>
<accession>A0A1H8TG26</accession>
<evidence type="ECO:0000256" key="5">
    <source>
        <dbReference type="ARBA" id="ARBA00023002"/>
    </source>
</evidence>
<comment type="catalytic activity">
    <reaction evidence="7 8">
        <text>shikimate + NADP(+) = 3-dehydroshikimate + NADPH + H(+)</text>
        <dbReference type="Rhea" id="RHEA:17737"/>
        <dbReference type="ChEBI" id="CHEBI:15378"/>
        <dbReference type="ChEBI" id="CHEBI:16630"/>
        <dbReference type="ChEBI" id="CHEBI:36208"/>
        <dbReference type="ChEBI" id="CHEBI:57783"/>
        <dbReference type="ChEBI" id="CHEBI:58349"/>
        <dbReference type="EC" id="1.1.1.25"/>
    </reaction>
</comment>
<evidence type="ECO:0000259" key="10">
    <source>
        <dbReference type="Pfam" id="PF08501"/>
    </source>
</evidence>
<dbReference type="GO" id="GO:0005829">
    <property type="term" value="C:cytosol"/>
    <property type="evidence" value="ECO:0007669"/>
    <property type="project" value="TreeGrafter"/>
</dbReference>
<comment type="function">
    <text evidence="8">Involved in the biosynthesis of the chorismate, which leads to the biosynthesis of aromatic amino acids. Catalyzes the reversible NADPH linked reduction of 3-dehydroshikimate (DHSA) to yield shikimate (SA).</text>
</comment>
<dbReference type="STRING" id="406100.SAMN04488052_104139"/>
<dbReference type="NCBIfam" id="NF001310">
    <property type="entry name" value="PRK00258.1-2"/>
    <property type="match status" value="1"/>
</dbReference>
<evidence type="ECO:0000256" key="7">
    <source>
        <dbReference type="ARBA" id="ARBA00049442"/>
    </source>
</evidence>
<feature type="binding site" evidence="8">
    <location>
        <position position="87"/>
    </location>
    <ligand>
        <name>shikimate</name>
        <dbReference type="ChEBI" id="CHEBI:36208"/>
    </ligand>
</feature>
<dbReference type="GO" id="GO:0019632">
    <property type="term" value="P:shikimate metabolic process"/>
    <property type="evidence" value="ECO:0007669"/>
    <property type="project" value="InterPro"/>
</dbReference>
<dbReference type="InterPro" id="IPR011342">
    <property type="entry name" value="Shikimate_DH"/>
</dbReference>
<feature type="binding site" evidence="8">
    <location>
        <begin position="152"/>
        <end position="157"/>
    </location>
    <ligand>
        <name>NADP(+)</name>
        <dbReference type="ChEBI" id="CHEBI:58349"/>
    </ligand>
</feature>
<gene>
    <name evidence="8" type="primary">aroE</name>
    <name evidence="12" type="ORF">SAMN04488052_104139</name>
</gene>
<dbReference type="EMBL" id="FOEG01000004">
    <property type="protein sequence ID" value="SEO89706.1"/>
    <property type="molecule type" value="Genomic_DNA"/>
</dbReference>
<dbReference type="Gene3D" id="3.40.50.10860">
    <property type="entry name" value="Leucine Dehydrogenase, chain A, domain 1"/>
    <property type="match status" value="1"/>
</dbReference>
<keyword evidence="5 8" id="KW-0560">Oxidoreductase</keyword>
<feature type="domain" description="Quinate/shikimate 5-dehydrogenase/glutamyl-tRNA reductase" evidence="9">
    <location>
        <begin position="118"/>
        <end position="192"/>
    </location>
</feature>
<comment type="similarity">
    <text evidence="8">Belongs to the shikimate dehydrogenase family.</text>
</comment>
<dbReference type="InterPro" id="IPR006151">
    <property type="entry name" value="Shikm_DH/Glu-tRNA_Rdtase"/>
</dbReference>
<dbReference type="Pfam" id="PF18317">
    <property type="entry name" value="SDH_C"/>
    <property type="match status" value="1"/>
</dbReference>
<dbReference type="PANTHER" id="PTHR21089:SF1">
    <property type="entry name" value="BIFUNCTIONAL 3-DEHYDROQUINATE DEHYDRATASE_SHIKIMATE DEHYDROGENASE, CHLOROPLASTIC"/>
    <property type="match status" value="1"/>
</dbReference>
<evidence type="ECO:0000313" key="13">
    <source>
        <dbReference type="Proteomes" id="UP000199657"/>
    </source>
</evidence>
<evidence type="ECO:0000256" key="8">
    <source>
        <dbReference type="HAMAP-Rule" id="MF_00222"/>
    </source>
</evidence>
<dbReference type="AlphaFoldDB" id="A0A1H8TG26"/>
<dbReference type="InterPro" id="IPR036291">
    <property type="entry name" value="NAD(P)-bd_dom_sf"/>
</dbReference>
<name>A0A1H8TG26_9GAMM</name>
<keyword evidence="13" id="KW-1185">Reference proteome</keyword>
<dbReference type="InterPro" id="IPR041121">
    <property type="entry name" value="SDH_C"/>
</dbReference>
<dbReference type="UniPathway" id="UPA00053">
    <property type="reaction ID" value="UER00087"/>
</dbReference>
<reference evidence="12 13" key="1">
    <citation type="submission" date="2016-10" db="EMBL/GenBank/DDBJ databases">
        <authorList>
            <person name="de Groot N.N."/>
        </authorList>
    </citation>
    <scope>NUCLEOTIDE SEQUENCE [LARGE SCALE GENOMIC DNA]</scope>
    <source>
        <strain evidence="12 13">CGMCC 1.6291</strain>
    </source>
</reference>
<feature type="binding site" evidence="8">
    <location>
        <begin position="15"/>
        <end position="17"/>
    </location>
    <ligand>
        <name>shikimate</name>
        <dbReference type="ChEBI" id="CHEBI:36208"/>
    </ligand>
</feature>
<dbReference type="GO" id="GO:0050661">
    <property type="term" value="F:NADP binding"/>
    <property type="evidence" value="ECO:0007669"/>
    <property type="project" value="InterPro"/>
</dbReference>
<dbReference type="GO" id="GO:0004764">
    <property type="term" value="F:shikimate 3-dehydrogenase (NADP+) activity"/>
    <property type="evidence" value="ECO:0007669"/>
    <property type="project" value="UniProtKB-UniRule"/>
</dbReference>
<evidence type="ECO:0000259" key="9">
    <source>
        <dbReference type="Pfam" id="PF01488"/>
    </source>
</evidence>
<evidence type="ECO:0000313" key="12">
    <source>
        <dbReference type="EMBL" id="SEO89706.1"/>
    </source>
</evidence>
<feature type="active site" description="Proton acceptor" evidence="8">
    <location>
        <position position="66"/>
    </location>
</feature>
<dbReference type="InterPro" id="IPR013708">
    <property type="entry name" value="Shikimate_DH-bd_N"/>
</dbReference>
<evidence type="ECO:0000256" key="6">
    <source>
        <dbReference type="ARBA" id="ARBA00023141"/>
    </source>
</evidence>
<keyword evidence="3 8" id="KW-0028">Amino-acid biosynthesis</keyword>
<dbReference type="InterPro" id="IPR022893">
    <property type="entry name" value="Shikimate_DH_fam"/>
</dbReference>